<sequence length="44" mass="4726">MGSVGIDVDGEGSASSISNLDEKVDLDEEEVRCGSKYMLYSLRA</sequence>
<name>A0A392UDU5_9FABA</name>
<accession>A0A392UDU5</accession>
<evidence type="ECO:0000256" key="1">
    <source>
        <dbReference type="SAM" id="MobiDB-lite"/>
    </source>
</evidence>
<dbReference type="EMBL" id="LXQA010801363">
    <property type="protein sequence ID" value="MCI71673.1"/>
    <property type="molecule type" value="Genomic_DNA"/>
</dbReference>
<feature type="region of interest" description="Disordered" evidence="1">
    <location>
        <begin position="1"/>
        <end position="21"/>
    </location>
</feature>
<reference evidence="2 3" key="1">
    <citation type="journal article" date="2018" name="Front. Plant Sci.">
        <title>Red Clover (Trifolium pratense) and Zigzag Clover (T. medium) - A Picture of Genomic Similarities and Differences.</title>
        <authorList>
            <person name="Dluhosova J."/>
            <person name="Istvanek J."/>
            <person name="Nedelnik J."/>
            <person name="Repkova J."/>
        </authorList>
    </citation>
    <scope>NUCLEOTIDE SEQUENCE [LARGE SCALE GENOMIC DNA]</scope>
    <source>
        <strain evidence="3">cv. 10/8</strain>
        <tissue evidence="2">Leaf</tissue>
    </source>
</reference>
<proteinExistence type="predicted"/>
<evidence type="ECO:0000313" key="3">
    <source>
        <dbReference type="Proteomes" id="UP000265520"/>
    </source>
</evidence>
<protein>
    <submittedName>
        <fullName evidence="2">Uncharacterized protein</fullName>
    </submittedName>
</protein>
<dbReference type="AlphaFoldDB" id="A0A392UDU5"/>
<evidence type="ECO:0000313" key="2">
    <source>
        <dbReference type="EMBL" id="MCI71673.1"/>
    </source>
</evidence>
<keyword evidence="3" id="KW-1185">Reference proteome</keyword>
<comment type="caution">
    <text evidence="2">The sequence shown here is derived from an EMBL/GenBank/DDBJ whole genome shotgun (WGS) entry which is preliminary data.</text>
</comment>
<dbReference type="Proteomes" id="UP000265520">
    <property type="component" value="Unassembled WGS sequence"/>
</dbReference>
<organism evidence="2 3">
    <name type="scientific">Trifolium medium</name>
    <dbReference type="NCBI Taxonomy" id="97028"/>
    <lineage>
        <taxon>Eukaryota</taxon>
        <taxon>Viridiplantae</taxon>
        <taxon>Streptophyta</taxon>
        <taxon>Embryophyta</taxon>
        <taxon>Tracheophyta</taxon>
        <taxon>Spermatophyta</taxon>
        <taxon>Magnoliopsida</taxon>
        <taxon>eudicotyledons</taxon>
        <taxon>Gunneridae</taxon>
        <taxon>Pentapetalae</taxon>
        <taxon>rosids</taxon>
        <taxon>fabids</taxon>
        <taxon>Fabales</taxon>
        <taxon>Fabaceae</taxon>
        <taxon>Papilionoideae</taxon>
        <taxon>50 kb inversion clade</taxon>
        <taxon>NPAAA clade</taxon>
        <taxon>Hologalegina</taxon>
        <taxon>IRL clade</taxon>
        <taxon>Trifolieae</taxon>
        <taxon>Trifolium</taxon>
    </lineage>
</organism>